<name>B7JAD9_ACIF2</name>
<protein>
    <submittedName>
        <fullName evidence="3">Repressor protein CI homolog</fullName>
    </submittedName>
</protein>
<dbReference type="AlphaFoldDB" id="B7JAD9"/>
<dbReference type="HOGENOM" id="CLU_1615449_0_0_6"/>
<dbReference type="Proteomes" id="UP000001362">
    <property type="component" value="Chromosome"/>
</dbReference>
<dbReference type="KEGG" id="afr:AFE_1563"/>
<evidence type="ECO:0000313" key="3">
    <source>
        <dbReference type="EMBL" id="ACK79595.1"/>
    </source>
</evidence>
<dbReference type="Gene3D" id="1.10.260.40">
    <property type="entry name" value="lambda repressor-like DNA-binding domains"/>
    <property type="match status" value="1"/>
</dbReference>
<dbReference type="Pfam" id="PF01381">
    <property type="entry name" value="HTH_3"/>
    <property type="match status" value="1"/>
</dbReference>
<dbReference type="CDD" id="cd00093">
    <property type="entry name" value="HTH_XRE"/>
    <property type="match status" value="1"/>
</dbReference>
<feature type="region of interest" description="Disordered" evidence="1">
    <location>
        <begin position="80"/>
        <end position="118"/>
    </location>
</feature>
<keyword evidence="4" id="KW-1185">Reference proteome</keyword>
<proteinExistence type="predicted"/>
<dbReference type="EMBL" id="CP001219">
    <property type="protein sequence ID" value="ACK79595.1"/>
    <property type="molecule type" value="Genomic_DNA"/>
</dbReference>
<dbReference type="SMART" id="SM00530">
    <property type="entry name" value="HTH_XRE"/>
    <property type="match status" value="1"/>
</dbReference>
<dbReference type="STRING" id="243159.AFE_1563"/>
<accession>B7JAD9</accession>
<sequence length="164" mass="18012">MEKPKRRRGKDERTPDELADAARLKALWGRRPKGLTQEAVANKMGVTKAVVSQHLSGVTALTWKAVLVYSDVLGVSTSEISPRLTRKNLPSARMDQDHSEEQPGSTGEGSFRAPPGLENIWVQSPPAARALVEIILQRSSEKSLTDEDIQFLLGAVSRISKDLK</sequence>
<evidence type="ECO:0000313" key="4">
    <source>
        <dbReference type="Proteomes" id="UP000001362"/>
    </source>
</evidence>
<dbReference type="PaxDb" id="243159-AFE_1563"/>
<dbReference type="GO" id="GO:0003677">
    <property type="term" value="F:DNA binding"/>
    <property type="evidence" value="ECO:0007669"/>
    <property type="project" value="InterPro"/>
</dbReference>
<feature type="domain" description="HTH cro/C1-type" evidence="2">
    <location>
        <begin position="33"/>
        <end position="80"/>
    </location>
</feature>
<dbReference type="PROSITE" id="PS50943">
    <property type="entry name" value="HTH_CROC1"/>
    <property type="match status" value="1"/>
</dbReference>
<evidence type="ECO:0000259" key="2">
    <source>
        <dbReference type="PROSITE" id="PS50943"/>
    </source>
</evidence>
<dbReference type="InterPro" id="IPR010982">
    <property type="entry name" value="Lambda_DNA-bd_dom_sf"/>
</dbReference>
<evidence type="ECO:0000256" key="1">
    <source>
        <dbReference type="SAM" id="MobiDB-lite"/>
    </source>
</evidence>
<gene>
    <name evidence="3" type="ordered locus">AFE_1563</name>
</gene>
<organism evidence="3 4">
    <name type="scientific">Acidithiobacillus ferrooxidans (strain ATCC 23270 / DSM 14882 / CIP 104768 / NCIMB 8455)</name>
    <name type="common">Ferrobacillus ferrooxidans (strain ATCC 23270)</name>
    <dbReference type="NCBI Taxonomy" id="243159"/>
    <lineage>
        <taxon>Bacteria</taxon>
        <taxon>Pseudomonadati</taxon>
        <taxon>Pseudomonadota</taxon>
        <taxon>Acidithiobacillia</taxon>
        <taxon>Acidithiobacillales</taxon>
        <taxon>Acidithiobacillaceae</taxon>
        <taxon>Acidithiobacillus</taxon>
    </lineage>
</organism>
<reference evidence="3 4" key="1">
    <citation type="journal article" date="2008" name="BMC Genomics">
        <title>Acidithiobacillus ferrooxidans metabolism: from genome sequence to industrial applications.</title>
        <authorList>
            <person name="Valdes J."/>
            <person name="Pedroso I."/>
            <person name="Quatrini R."/>
            <person name="Dodson R.J."/>
            <person name="Tettelin H."/>
            <person name="Blake R.II."/>
            <person name="Eisen J.A."/>
            <person name="Holmes D.S."/>
        </authorList>
    </citation>
    <scope>NUCLEOTIDE SEQUENCE [LARGE SCALE GENOMIC DNA]</scope>
    <source>
        <strain evidence="4">ATCC 23270 / DSM 14882 / CIP 104768 / NCIMB 8455</strain>
    </source>
</reference>
<dbReference type="InterPro" id="IPR001387">
    <property type="entry name" value="Cro/C1-type_HTH"/>
</dbReference>
<dbReference type="SUPFAM" id="SSF47413">
    <property type="entry name" value="lambda repressor-like DNA-binding domains"/>
    <property type="match status" value="1"/>
</dbReference>